<proteinExistence type="predicted"/>
<protein>
    <submittedName>
        <fullName evidence="1">Uncharacterized protein</fullName>
    </submittedName>
</protein>
<dbReference type="RefSeq" id="WP_185655168.1">
    <property type="nucleotide sequence ID" value="NZ_CBDITX010000012.1"/>
</dbReference>
<evidence type="ECO:0000313" key="2">
    <source>
        <dbReference type="Proteomes" id="UP000586346"/>
    </source>
</evidence>
<keyword evidence="2" id="KW-1185">Reference proteome</keyword>
<dbReference type="EMBL" id="JACLAH010000020">
    <property type="protein sequence ID" value="MBC2649904.1"/>
    <property type="molecule type" value="Genomic_DNA"/>
</dbReference>
<gene>
    <name evidence="1" type="ORF">H6P72_25265</name>
</gene>
<organism evidence="1 2">
    <name type="scientific">Citrobacter braakii</name>
    <dbReference type="NCBI Taxonomy" id="57706"/>
    <lineage>
        <taxon>Bacteria</taxon>
        <taxon>Pseudomonadati</taxon>
        <taxon>Pseudomonadota</taxon>
        <taxon>Gammaproteobacteria</taxon>
        <taxon>Enterobacterales</taxon>
        <taxon>Enterobacteriaceae</taxon>
        <taxon>Citrobacter</taxon>
        <taxon>Citrobacter freundii complex</taxon>
    </lineage>
</organism>
<sequence length="87" mass="9728">MAKVVLVWNPQKTECVGFVEREPNGSTWDCGSDGDAEHAAGGCRWNPVSSLADSFREQYEDVDDECFIQTVEVNQDLATTVEREEDD</sequence>
<evidence type="ECO:0000313" key="1">
    <source>
        <dbReference type="EMBL" id="MBC2649904.1"/>
    </source>
</evidence>
<name>A0ABR6U284_CITBR</name>
<dbReference type="Proteomes" id="UP000586346">
    <property type="component" value="Unassembled WGS sequence"/>
</dbReference>
<reference evidence="1 2" key="1">
    <citation type="submission" date="2020-08" db="EMBL/GenBank/DDBJ databases">
        <title>Emergence and comparative genomics analysis of Citrobacter in Fennec fox imported from North Africa to China.</title>
        <authorList>
            <person name="Zheng B."/>
        </authorList>
    </citation>
    <scope>NUCLEOTIDE SEQUENCE [LARGE SCALE GENOMIC DNA]</scope>
    <source>
        <strain evidence="1 2">FF371</strain>
    </source>
</reference>
<comment type="caution">
    <text evidence="1">The sequence shown here is derived from an EMBL/GenBank/DDBJ whole genome shotgun (WGS) entry which is preliminary data.</text>
</comment>
<accession>A0ABR6U284</accession>